<dbReference type="InterPro" id="IPR017911">
    <property type="entry name" value="MacB-like_ATP-bd"/>
</dbReference>
<feature type="transmembrane region" description="Helical" evidence="10">
    <location>
        <begin position="1088"/>
        <end position="1111"/>
    </location>
</feature>
<dbReference type="AlphaFoldDB" id="D2MP49"/>
<protein>
    <submittedName>
        <fullName evidence="12">ABC transporter, ATP-binding protein</fullName>
    </submittedName>
</protein>
<reference evidence="13" key="1">
    <citation type="submission" date="2009-12" db="EMBL/GenBank/DDBJ databases">
        <title>Sequence of Clostridiales genomosp. BVAB3 str. UPII9-5.</title>
        <authorList>
            <person name="Madupu R."/>
            <person name="Durkin A.S."/>
            <person name="Torralba M."/>
            <person name="Methe B."/>
            <person name="Sutton G.G."/>
            <person name="Strausberg R.L."/>
            <person name="Nelson K.E."/>
        </authorList>
    </citation>
    <scope>NUCLEOTIDE SEQUENCE [LARGE SCALE GENOMIC DNA]</scope>
    <source>
        <strain evidence="13">W1219</strain>
    </source>
</reference>
<evidence type="ECO:0000256" key="2">
    <source>
        <dbReference type="ARBA" id="ARBA00022448"/>
    </source>
</evidence>
<dbReference type="InterPro" id="IPR027417">
    <property type="entry name" value="P-loop_NTPase"/>
</dbReference>
<evidence type="ECO:0000256" key="1">
    <source>
        <dbReference type="ARBA" id="ARBA00004429"/>
    </source>
</evidence>
<dbReference type="GO" id="GO:0005886">
    <property type="term" value="C:plasma membrane"/>
    <property type="evidence" value="ECO:0007669"/>
    <property type="project" value="UniProtKB-SubCell"/>
</dbReference>
<feature type="transmembrane region" description="Helical" evidence="10">
    <location>
        <begin position="994"/>
        <end position="1023"/>
    </location>
</feature>
<keyword evidence="5" id="KW-0547">Nucleotide-binding</keyword>
<keyword evidence="13" id="KW-1185">Reference proteome</keyword>
<dbReference type="PANTHER" id="PTHR42798">
    <property type="entry name" value="LIPOPROTEIN-RELEASING SYSTEM ATP-BINDING PROTEIN LOLD"/>
    <property type="match status" value="1"/>
</dbReference>
<organism evidence="12 13">
    <name type="scientific">Bulleidia extructa W1219</name>
    <dbReference type="NCBI Taxonomy" id="679192"/>
    <lineage>
        <taxon>Bacteria</taxon>
        <taxon>Bacillati</taxon>
        <taxon>Bacillota</taxon>
        <taxon>Erysipelotrichia</taxon>
        <taxon>Erysipelotrichales</taxon>
        <taxon>Erysipelotrichaceae</taxon>
        <taxon>Bulleidia</taxon>
    </lineage>
</organism>
<dbReference type="OrthoDB" id="2079174at2"/>
<evidence type="ECO:0000313" key="13">
    <source>
        <dbReference type="Proteomes" id="UP000005017"/>
    </source>
</evidence>
<keyword evidence="6 12" id="KW-0067">ATP-binding</keyword>
<keyword evidence="7 10" id="KW-1133">Transmembrane helix</keyword>
<dbReference type="EMBL" id="ADFR01000008">
    <property type="protein sequence ID" value="EFC05669.1"/>
    <property type="molecule type" value="Genomic_DNA"/>
</dbReference>
<accession>D2MP49</accession>
<gene>
    <name evidence="12" type="ORF">HMPREF9013_0274</name>
</gene>
<dbReference type="STRING" id="679192.HMPREF9013_0274"/>
<dbReference type="PROSITE" id="PS50893">
    <property type="entry name" value="ABC_TRANSPORTER_2"/>
    <property type="match status" value="1"/>
</dbReference>
<keyword evidence="2" id="KW-0813">Transport</keyword>
<dbReference type="Gene3D" id="3.40.50.300">
    <property type="entry name" value="P-loop containing nucleotide triphosphate hydrolases"/>
    <property type="match status" value="1"/>
</dbReference>
<keyword evidence="8 10" id="KW-0472">Membrane</keyword>
<dbReference type="GO" id="GO:0022857">
    <property type="term" value="F:transmembrane transporter activity"/>
    <property type="evidence" value="ECO:0007669"/>
    <property type="project" value="UniProtKB-ARBA"/>
</dbReference>
<evidence type="ECO:0000256" key="5">
    <source>
        <dbReference type="ARBA" id="ARBA00022741"/>
    </source>
</evidence>
<evidence type="ECO:0000256" key="6">
    <source>
        <dbReference type="ARBA" id="ARBA00022840"/>
    </source>
</evidence>
<dbReference type="PANTHER" id="PTHR42798:SF6">
    <property type="entry name" value="CELL DIVISION ATP-BINDING PROTEIN FTSE"/>
    <property type="match status" value="1"/>
</dbReference>
<dbReference type="GO" id="GO:0005524">
    <property type="term" value="F:ATP binding"/>
    <property type="evidence" value="ECO:0007669"/>
    <property type="project" value="UniProtKB-KW"/>
</dbReference>
<dbReference type="eggNOG" id="COG1136">
    <property type="taxonomic scope" value="Bacteria"/>
</dbReference>
<name>D2MP49_9FIRM</name>
<evidence type="ECO:0000256" key="3">
    <source>
        <dbReference type="ARBA" id="ARBA00022475"/>
    </source>
</evidence>
<feature type="domain" description="ABC transporter" evidence="11">
    <location>
        <begin position="2"/>
        <end position="240"/>
    </location>
</feature>
<dbReference type="InterPro" id="IPR003593">
    <property type="entry name" value="AAA+_ATPase"/>
</dbReference>
<dbReference type="eggNOG" id="COG0577">
    <property type="taxonomic scope" value="Bacteria"/>
</dbReference>
<dbReference type="CDD" id="cd03255">
    <property type="entry name" value="ABC_MJ0796_LolCDE_FtsE"/>
    <property type="match status" value="1"/>
</dbReference>
<dbReference type="GO" id="GO:0016887">
    <property type="term" value="F:ATP hydrolysis activity"/>
    <property type="evidence" value="ECO:0007669"/>
    <property type="project" value="InterPro"/>
</dbReference>
<dbReference type="Proteomes" id="UP000005017">
    <property type="component" value="Unassembled WGS sequence"/>
</dbReference>
<evidence type="ECO:0000256" key="4">
    <source>
        <dbReference type="ARBA" id="ARBA00022692"/>
    </source>
</evidence>
<sequence length="1128" mass="126495">MLQIQNISKQYRTGSLIQKALDRVYLNLRDNEFVAILGPSGSGKTTLLNIIGGLDSYDSGDLMINGISTKQYKDRDWDSYRNHTIGFVFQSYHLIPHQSILSNVEIALTISGISGTERKQRAIKALKKVGLESQMHKKPNQMSGGQMQRVAIARALVNDPAILLADEPTGALDSETSVQVMDLLKEVAKDRLVVMVTHNPQLAEQYATRIVNLKDGQILSDSHPYQVSSLDHSVVHQNMGKASMSFLTALSLSFHNLLTKKARTLLVAFAGSIGIIGIALIMAISNGVNQYIKDTEEKTLSQYPIEIVKQGIDLSSLIGETNTSSSNQPNSKGVKERKIVSNMFSKISSNDLKSFKNHLESQSKELEKYANAIEYRFHLEPMIYQMKNDTIHQVNPSQFSNRNAYASALMPSSMSNSAFHQMPENKKLYQDAYELKAGRWPKHSHELVLVLSSNGTMSDLTSYALGLRNYEELKEMFKKFSQGEAVTSKEETAVYSYDQILKQKLKVLPAFSLYSYDETLKSWSNHSDDPTYLKKVLNQAPDLNIVGIVQPKGNQETTILSPGLNYPSSLTRELIQEAKHSKIVQAQLADKKTNIFTGKAFGEDKKPSFDMKSLFKINPKKLQSAFQINPNALKLDLSNLQGVNMNPAKVSAKDLQEIFSQIRWDFSKIQFISLSKNLISDYLKQYPESQRALKDLGSYLTSSEARRVVQQYLQQQYQNHPALSQIQTKMTNLYNTLMQEYIASLHGHLPANQAEMMKGFVQYVKTHGQNRVNHLLQESMRSLALSKTQIQGLLKVVENDYQNYIQNYHKKEIALIRKNLAAYLNSSRGQAKIMSELSKQMDVKDWQNQLSKAILKQLGKKGLGSSKVMEQLFSQIMSQMATQMKTAVRFDPVVFSKAIQMNLDPQQLKNVFASMLNQKNSSYEANLKTLGYVDEEEPSEIVIYPKDFEAKNEIKAMIHRYNVDQRAAKQEDKVIRYTDLVGTLMSSVTNIVNVISYVLIAFVAISLMVSSIMIGVITFISVLERNKEIGILRAIGASKHNISQVFNAETFITGLLAGLIGVLVALLLQIPINQAIHHLAGRTDIHAFLPVKTMIVLVALSVFLTILSGLFPARKAAKSDPVSALRSE</sequence>
<evidence type="ECO:0000259" key="11">
    <source>
        <dbReference type="PROSITE" id="PS50893"/>
    </source>
</evidence>
<dbReference type="InterPro" id="IPR017871">
    <property type="entry name" value="ABC_transporter-like_CS"/>
</dbReference>
<comment type="subcellular location">
    <subcellularLocation>
        <location evidence="1">Cell inner membrane</location>
        <topology evidence="1">Multi-pass membrane protein</topology>
    </subcellularLocation>
</comment>
<evidence type="ECO:0000256" key="7">
    <source>
        <dbReference type="ARBA" id="ARBA00022989"/>
    </source>
</evidence>
<proteinExistence type="inferred from homology"/>
<feature type="transmembrane region" description="Helical" evidence="10">
    <location>
        <begin position="265"/>
        <end position="284"/>
    </location>
</feature>
<dbReference type="FunFam" id="3.40.50.300:FF:000032">
    <property type="entry name" value="Export ABC transporter ATP-binding protein"/>
    <property type="match status" value="1"/>
</dbReference>
<dbReference type="InterPro" id="IPR003838">
    <property type="entry name" value="ABC3_permease_C"/>
</dbReference>
<dbReference type="RefSeq" id="WP_006627170.1">
    <property type="nucleotide sequence ID" value="NZ_ADFR01000008.1"/>
</dbReference>
<dbReference type="SUPFAM" id="SSF52540">
    <property type="entry name" value="P-loop containing nucleoside triphosphate hydrolases"/>
    <property type="match status" value="1"/>
</dbReference>
<keyword evidence="3" id="KW-1003">Cell membrane</keyword>
<dbReference type="GO" id="GO:0098796">
    <property type="term" value="C:membrane protein complex"/>
    <property type="evidence" value="ECO:0007669"/>
    <property type="project" value="UniProtKB-ARBA"/>
</dbReference>
<dbReference type="InterPro" id="IPR003439">
    <property type="entry name" value="ABC_transporter-like_ATP-bd"/>
</dbReference>
<dbReference type="Pfam" id="PF02687">
    <property type="entry name" value="FtsX"/>
    <property type="match status" value="1"/>
</dbReference>
<comment type="caution">
    <text evidence="12">The sequence shown here is derived from an EMBL/GenBank/DDBJ whole genome shotgun (WGS) entry which is preliminary data.</text>
</comment>
<evidence type="ECO:0000256" key="10">
    <source>
        <dbReference type="SAM" id="Phobius"/>
    </source>
</evidence>
<dbReference type="PROSITE" id="PS00211">
    <property type="entry name" value="ABC_TRANSPORTER_1"/>
    <property type="match status" value="1"/>
</dbReference>
<keyword evidence="4 10" id="KW-0812">Transmembrane</keyword>
<evidence type="ECO:0000256" key="8">
    <source>
        <dbReference type="ARBA" id="ARBA00023136"/>
    </source>
</evidence>
<evidence type="ECO:0000313" key="12">
    <source>
        <dbReference type="EMBL" id="EFC05669.1"/>
    </source>
</evidence>
<dbReference type="SMART" id="SM00382">
    <property type="entry name" value="AAA"/>
    <property type="match status" value="1"/>
</dbReference>
<comment type="similarity">
    <text evidence="9">Belongs to the ABC transporter superfamily. Macrolide exporter (TC 3.A.1.122) family.</text>
</comment>
<evidence type="ECO:0000256" key="9">
    <source>
        <dbReference type="ARBA" id="ARBA00038388"/>
    </source>
</evidence>
<dbReference type="Pfam" id="PF00005">
    <property type="entry name" value="ABC_tran"/>
    <property type="match status" value="1"/>
</dbReference>
<feature type="transmembrane region" description="Helical" evidence="10">
    <location>
        <begin position="1044"/>
        <end position="1068"/>
    </location>
</feature>